<dbReference type="GO" id="GO:0000398">
    <property type="term" value="P:mRNA splicing, via spliceosome"/>
    <property type="evidence" value="ECO:0007669"/>
    <property type="project" value="InterPro"/>
</dbReference>
<feature type="compositionally biased region" description="Basic and acidic residues" evidence="5">
    <location>
        <begin position="382"/>
        <end position="413"/>
    </location>
</feature>
<dbReference type="InParanoid" id="A0A1Y2EJ56"/>
<evidence type="ECO:0000313" key="7">
    <source>
        <dbReference type="EMBL" id="ORY71580.1"/>
    </source>
</evidence>
<name>A0A1Y2EJ56_9PEZI</name>
<reference evidence="7 8" key="1">
    <citation type="submission" date="2016-07" db="EMBL/GenBank/DDBJ databases">
        <title>Pervasive Adenine N6-methylation of Active Genes in Fungi.</title>
        <authorList>
            <consortium name="DOE Joint Genome Institute"/>
            <person name="Mondo S.J."/>
            <person name="Dannebaum R.O."/>
            <person name="Kuo R.C."/>
            <person name="Labutti K."/>
            <person name="Haridas S."/>
            <person name="Kuo A."/>
            <person name="Salamov A."/>
            <person name="Ahrendt S.R."/>
            <person name="Lipzen A."/>
            <person name="Sullivan W."/>
            <person name="Andreopoulos W.B."/>
            <person name="Clum A."/>
            <person name="Lindquist E."/>
            <person name="Daum C."/>
            <person name="Ramamoorthy G.K."/>
            <person name="Gryganskyi A."/>
            <person name="Culley D."/>
            <person name="Magnuson J.K."/>
            <person name="James T.Y."/>
            <person name="O'Malley M.A."/>
            <person name="Stajich J.E."/>
            <person name="Spatafora J.W."/>
            <person name="Visel A."/>
            <person name="Grigoriev I.V."/>
        </authorList>
    </citation>
    <scope>NUCLEOTIDE SEQUENCE [LARGE SCALE GENOMIC DNA]</scope>
    <source>
        <strain evidence="7 8">CBS 129021</strain>
    </source>
</reference>
<comment type="similarity">
    <text evidence="1 3">Belongs to the SNW family.</text>
</comment>
<evidence type="ECO:0000256" key="5">
    <source>
        <dbReference type="SAM" id="MobiDB-lite"/>
    </source>
</evidence>
<feature type="compositionally biased region" description="Basic and acidic residues" evidence="5">
    <location>
        <begin position="24"/>
        <end position="33"/>
    </location>
</feature>
<dbReference type="GeneID" id="63771176"/>
<dbReference type="AlphaFoldDB" id="A0A1Y2EJ56"/>
<comment type="function">
    <text evidence="3">Involved in pre-mRNA splicing.</text>
</comment>
<feature type="region of interest" description="Disordered" evidence="5">
    <location>
        <begin position="536"/>
        <end position="578"/>
    </location>
</feature>
<keyword evidence="4" id="KW-0175">Coiled coil</keyword>
<proteinExistence type="inferred from homology"/>
<dbReference type="FunCoup" id="A0A1Y2EJ56">
    <property type="interactions" value="932"/>
</dbReference>
<dbReference type="EMBL" id="MCFJ01000001">
    <property type="protein sequence ID" value="ORY71580.1"/>
    <property type="molecule type" value="Genomic_DNA"/>
</dbReference>
<keyword evidence="3" id="KW-0539">Nucleus</keyword>
<protein>
    <recommendedName>
        <fullName evidence="2 3">Pre-mRNA-processing protein 45</fullName>
    </recommendedName>
</protein>
<dbReference type="Proteomes" id="UP000193689">
    <property type="component" value="Unassembled WGS sequence"/>
</dbReference>
<dbReference type="PANTHER" id="PTHR12096">
    <property type="entry name" value="NUCLEAR PROTEIN SKIP-RELATED"/>
    <property type="match status" value="1"/>
</dbReference>
<evidence type="ECO:0000256" key="1">
    <source>
        <dbReference type="ARBA" id="ARBA00010197"/>
    </source>
</evidence>
<feature type="region of interest" description="Disordered" evidence="5">
    <location>
        <begin position="217"/>
        <end position="248"/>
    </location>
</feature>
<feature type="domain" description="SKI-interacting protein SKIP SNW" evidence="6">
    <location>
        <begin position="191"/>
        <end position="348"/>
    </location>
</feature>
<dbReference type="InterPro" id="IPR004015">
    <property type="entry name" value="SKI-int_prot_SKIP_SNW-dom"/>
</dbReference>
<dbReference type="Pfam" id="PF02731">
    <property type="entry name" value="SKIP_SNW"/>
    <property type="match status" value="1"/>
</dbReference>
<dbReference type="OrthoDB" id="666364at2759"/>
<evidence type="ECO:0000256" key="2">
    <source>
        <dbReference type="ARBA" id="ARBA00022160"/>
    </source>
</evidence>
<comment type="subunit">
    <text evidence="3">Associated with the spliceosome.</text>
</comment>
<keyword evidence="3" id="KW-0508">mRNA splicing</keyword>
<evidence type="ECO:0000259" key="6">
    <source>
        <dbReference type="Pfam" id="PF02731"/>
    </source>
</evidence>
<sequence length="578" mass="64805">MASIAASLTRALPKPKYTGEDEEIPTHAQERGPRIVSAGQIDESQIVLRRSGPPPYGQRAGWRPRGQEDFGDGGAFPECPVAQYPLDMGKKGSETSNALAIQVDGDGKVKYDAIARQGHSDKRIIHASFKDLIPLRQRADAGEIDLAKPSEEEIEATTERTKNALASLVSGALAAQKPKNVTVGQRKDPTFVRYTPANQMGDSSNKQDRIIRIVERLRDPMEPPAHKHKKVPRGPPSPPPPVMHSPPRKLTAEDQEMWKIPPPVSNWKNPKGFTVPLDKRLAADGRGLQDVTINDKFAQFSEALYVADRHAREEVQQRALMQQRLAEKEKAQKEENLRMLAQKAREERAGAGRRRNSSGSRHSRSRSRSYSYSDSGSDSDDSGVREREKARRERRQEEERKLRQSRMGTERRIQVMAREQNRDISEKIALGLAKPTQQAETMYDSRLFNQSSGFDSGINEDNPYDKPLFAAQDAISSIYRPRQNMDDYEDEGAGDQEMAKIQKASRFGDVLGKGTFKGAELAEAREGPVQFEKEAADPFQVDDFMSKVDQSSSSKRGYGLQDEDSRKPKRVRVEDDDD</sequence>
<accession>A0A1Y2EJ56</accession>
<feature type="region of interest" description="Disordered" evidence="5">
    <location>
        <begin position="1"/>
        <end position="78"/>
    </location>
</feature>
<evidence type="ECO:0000256" key="3">
    <source>
        <dbReference type="RuleBase" id="RU367140"/>
    </source>
</evidence>
<feature type="compositionally biased region" description="Basic residues" evidence="5">
    <location>
        <begin position="351"/>
        <end position="367"/>
    </location>
</feature>
<comment type="caution">
    <text evidence="7">The sequence shown here is derived from an EMBL/GenBank/DDBJ whole genome shotgun (WGS) entry which is preliminary data.</text>
</comment>
<comment type="subcellular location">
    <subcellularLocation>
        <location evidence="3">Nucleus</location>
    </subcellularLocation>
</comment>
<dbReference type="STRING" id="1141098.A0A1Y2EJ56"/>
<feature type="compositionally biased region" description="Pro residues" evidence="5">
    <location>
        <begin position="233"/>
        <end position="244"/>
    </location>
</feature>
<feature type="region of interest" description="Disordered" evidence="5">
    <location>
        <begin position="344"/>
        <end position="413"/>
    </location>
</feature>
<dbReference type="GO" id="GO:0005681">
    <property type="term" value="C:spliceosomal complex"/>
    <property type="evidence" value="ECO:0007669"/>
    <property type="project" value="UniProtKB-UniRule"/>
</dbReference>
<feature type="coiled-coil region" evidence="4">
    <location>
        <begin position="311"/>
        <end position="343"/>
    </location>
</feature>
<keyword evidence="3" id="KW-0747">Spliceosome</keyword>
<organism evidence="7 8">
    <name type="scientific">Pseudomassariella vexata</name>
    <dbReference type="NCBI Taxonomy" id="1141098"/>
    <lineage>
        <taxon>Eukaryota</taxon>
        <taxon>Fungi</taxon>
        <taxon>Dikarya</taxon>
        <taxon>Ascomycota</taxon>
        <taxon>Pezizomycotina</taxon>
        <taxon>Sordariomycetes</taxon>
        <taxon>Xylariomycetidae</taxon>
        <taxon>Amphisphaeriales</taxon>
        <taxon>Pseudomassariaceae</taxon>
        <taxon>Pseudomassariella</taxon>
    </lineage>
</organism>
<dbReference type="RefSeq" id="XP_040721172.1">
    <property type="nucleotide sequence ID" value="XM_040854964.1"/>
</dbReference>
<keyword evidence="3" id="KW-0507">mRNA processing</keyword>
<evidence type="ECO:0000256" key="4">
    <source>
        <dbReference type="SAM" id="Coils"/>
    </source>
</evidence>
<evidence type="ECO:0000313" key="8">
    <source>
        <dbReference type="Proteomes" id="UP000193689"/>
    </source>
</evidence>
<keyword evidence="8" id="KW-1185">Reference proteome</keyword>
<gene>
    <name evidence="7" type="ORF">BCR38DRAFT_330467</name>
</gene>
<dbReference type="InterPro" id="IPR017862">
    <property type="entry name" value="SKI-int_prot_SKIP"/>
</dbReference>